<keyword evidence="5" id="KW-0998">Cell outer membrane</keyword>
<reference evidence="7 8" key="1">
    <citation type="submission" date="2020-06" db="EMBL/GenBank/DDBJ databases">
        <title>Dyadobacter sandarakinus sp. nov., isolated from the soil of the Arctic Yellow River Station.</title>
        <authorList>
            <person name="Zhang Y."/>
            <person name="Peng F."/>
        </authorList>
    </citation>
    <scope>NUCLEOTIDE SEQUENCE [LARGE SCALE GENOMIC DNA]</scope>
    <source>
        <strain evidence="7 8">Q3-56</strain>
    </source>
</reference>
<feature type="domain" description="RagB/SusD" evidence="6">
    <location>
        <begin position="380"/>
        <end position="493"/>
    </location>
</feature>
<keyword evidence="3" id="KW-0732">Signal</keyword>
<evidence type="ECO:0000313" key="7">
    <source>
        <dbReference type="EMBL" id="QRR02031.1"/>
    </source>
</evidence>
<proteinExistence type="inferred from homology"/>
<accession>A0ABX7IAQ4</accession>
<evidence type="ECO:0000256" key="3">
    <source>
        <dbReference type="ARBA" id="ARBA00022729"/>
    </source>
</evidence>
<gene>
    <name evidence="7" type="ORF">HWI92_14500</name>
</gene>
<evidence type="ECO:0000256" key="2">
    <source>
        <dbReference type="ARBA" id="ARBA00006275"/>
    </source>
</evidence>
<sequence>MKNYISYIITGCMLTTLASCTDLEVDEKDSVVQSSGAGFTPGDPTALLASAYKDLGAYTDQNNIYALGEHTTAEMFPPTRGVDWGDNGVWRTLDSHTWDATHSAIRETWNQLNQRVYKATEILASNPSAAQAAEAKFLRAFHMSHVMDFWGKVPFREVTEADDVNPRVMSRSEAFDLVVKDLEEALPNLRKLGPAPTNGVASKAAANALLARLYLNKAVYKAANPAGPYTFDKADMAKAIQYADAVTADGYKFEKNYFDNFSDASTSEVIFVSNEGTAQNRWFMTLHYNQNPSGWNGFTTLADFYDTFDKDDSRIGIKPAANGKQYSGIGYGFLVGQQVDDAGKNIVDTRSKKPLVFSRDVPLAGAATEKGIRVIKYHPANSGKYILLRYAEVYLAKAEALFRSGDVPGALKLINDLRIARGAKAMTALTEQSFFEEIGREMYWEGGKRTVEVRFGKYTTGTGVTVNEPYTILFPIPATAIVSNPNLVQNEGY</sequence>
<comment type="subcellular location">
    <subcellularLocation>
        <location evidence="1">Cell outer membrane</location>
    </subcellularLocation>
</comment>
<dbReference type="Proteomes" id="UP000612680">
    <property type="component" value="Chromosome"/>
</dbReference>
<keyword evidence="4" id="KW-0472">Membrane</keyword>
<evidence type="ECO:0000256" key="5">
    <source>
        <dbReference type="ARBA" id="ARBA00023237"/>
    </source>
</evidence>
<dbReference type="EMBL" id="CP056775">
    <property type="protein sequence ID" value="QRR02031.1"/>
    <property type="molecule type" value="Genomic_DNA"/>
</dbReference>
<dbReference type="Pfam" id="PF12771">
    <property type="entry name" value="SusD-like_2"/>
    <property type="match status" value="1"/>
</dbReference>
<dbReference type="PROSITE" id="PS51257">
    <property type="entry name" value="PROKAR_LIPOPROTEIN"/>
    <property type="match status" value="1"/>
</dbReference>
<evidence type="ECO:0000259" key="6">
    <source>
        <dbReference type="Pfam" id="PF07980"/>
    </source>
</evidence>
<comment type="similarity">
    <text evidence="2">Belongs to the SusD family.</text>
</comment>
<keyword evidence="8" id="KW-1185">Reference proteome</keyword>
<dbReference type="InterPro" id="IPR011990">
    <property type="entry name" value="TPR-like_helical_dom_sf"/>
</dbReference>
<evidence type="ECO:0000256" key="1">
    <source>
        <dbReference type="ARBA" id="ARBA00004442"/>
    </source>
</evidence>
<protein>
    <submittedName>
        <fullName evidence="7">RagB/SusD family nutrient uptake outer membrane protein</fullName>
    </submittedName>
</protein>
<dbReference type="Gene3D" id="1.25.40.390">
    <property type="match status" value="1"/>
</dbReference>
<dbReference type="InterPro" id="IPR041662">
    <property type="entry name" value="SusD-like_2"/>
</dbReference>
<dbReference type="SUPFAM" id="SSF48452">
    <property type="entry name" value="TPR-like"/>
    <property type="match status" value="1"/>
</dbReference>
<dbReference type="InterPro" id="IPR012944">
    <property type="entry name" value="SusD_RagB_dom"/>
</dbReference>
<evidence type="ECO:0000256" key="4">
    <source>
        <dbReference type="ARBA" id="ARBA00023136"/>
    </source>
</evidence>
<organism evidence="7 8">
    <name type="scientific">Dyadobacter sandarakinus</name>
    <dbReference type="NCBI Taxonomy" id="2747268"/>
    <lineage>
        <taxon>Bacteria</taxon>
        <taxon>Pseudomonadati</taxon>
        <taxon>Bacteroidota</taxon>
        <taxon>Cytophagia</taxon>
        <taxon>Cytophagales</taxon>
        <taxon>Spirosomataceae</taxon>
        <taxon>Dyadobacter</taxon>
    </lineage>
</organism>
<dbReference type="Pfam" id="PF07980">
    <property type="entry name" value="SusD_RagB"/>
    <property type="match status" value="1"/>
</dbReference>
<name>A0ABX7IAQ4_9BACT</name>
<evidence type="ECO:0000313" key="8">
    <source>
        <dbReference type="Proteomes" id="UP000612680"/>
    </source>
</evidence>